<dbReference type="InterPro" id="IPR027417">
    <property type="entry name" value="P-loop_NTPase"/>
</dbReference>
<evidence type="ECO:0000256" key="1">
    <source>
        <dbReference type="ARBA" id="ARBA00022741"/>
    </source>
</evidence>
<dbReference type="PANTHER" id="PTHR43790:SF4">
    <property type="entry name" value="GUANOSINE IMPORT ATP-BINDING PROTEIN NUPO"/>
    <property type="match status" value="1"/>
</dbReference>
<dbReference type="Pfam" id="PF00005">
    <property type="entry name" value="ABC_tran"/>
    <property type="match status" value="1"/>
</dbReference>
<protein>
    <submittedName>
        <fullName evidence="4">ATP-binding cassette domain-containing protein</fullName>
    </submittedName>
</protein>
<comment type="caution">
    <text evidence="4">The sequence shown here is derived from an EMBL/GenBank/DDBJ whole genome shotgun (WGS) entry which is preliminary data.</text>
</comment>
<dbReference type="InterPro" id="IPR050107">
    <property type="entry name" value="ABC_carbohydrate_import_ATPase"/>
</dbReference>
<evidence type="ECO:0000259" key="3">
    <source>
        <dbReference type="Pfam" id="PF00005"/>
    </source>
</evidence>
<dbReference type="Gene3D" id="3.40.50.300">
    <property type="entry name" value="P-loop containing nucleotide triphosphate hydrolases"/>
    <property type="match status" value="1"/>
</dbReference>
<dbReference type="Proteomes" id="UP001470288">
    <property type="component" value="Unassembled WGS sequence"/>
</dbReference>
<dbReference type="EMBL" id="JBBMFC010000062">
    <property type="protein sequence ID" value="MEQ2580238.1"/>
    <property type="molecule type" value="Genomic_DNA"/>
</dbReference>
<evidence type="ECO:0000313" key="5">
    <source>
        <dbReference type="Proteomes" id="UP001470288"/>
    </source>
</evidence>
<gene>
    <name evidence="4" type="ORF">WMO62_15655</name>
</gene>
<name>A0ABV1I4X1_9FIRM</name>
<sequence length="64" mass="6903">MDASKVVIQMKDIVKKFGDFTANDHINLTVHKGEVHAILGENGAGKSTMMNVLCGLYKPTSGQI</sequence>
<dbReference type="SUPFAM" id="SSF52540">
    <property type="entry name" value="P-loop containing nucleoside triphosphate hydrolases"/>
    <property type="match status" value="1"/>
</dbReference>
<feature type="domain" description="ABC transporter" evidence="3">
    <location>
        <begin position="24"/>
        <end position="64"/>
    </location>
</feature>
<keyword evidence="5" id="KW-1185">Reference proteome</keyword>
<evidence type="ECO:0000256" key="2">
    <source>
        <dbReference type="ARBA" id="ARBA00022840"/>
    </source>
</evidence>
<organism evidence="4 5">
    <name type="scientific">Hominiventricola aquisgranensis</name>
    <dbReference type="NCBI Taxonomy" id="3133164"/>
    <lineage>
        <taxon>Bacteria</taxon>
        <taxon>Bacillati</taxon>
        <taxon>Bacillota</taxon>
        <taxon>Clostridia</taxon>
        <taxon>Lachnospirales</taxon>
        <taxon>Lachnospiraceae</taxon>
        <taxon>Hominiventricola</taxon>
    </lineage>
</organism>
<keyword evidence="1" id="KW-0547">Nucleotide-binding</keyword>
<evidence type="ECO:0000313" key="4">
    <source>
        <dbReference type="EMBL" id="MEQ2580238.1"/>
    </source>
</evidence>
<dbReference type="PANTHER" id="PTHR43790">
    <property type="entry name" value="CARBOHYDRATE TRANSPORT ATP-BINDING PROTEIN MG119-RELATED"/>
    <property type="match status" value="1"/>
</dbReference>
<dbReference type="RefSeq" id="WP_349145262.1">
    <property type="nucleotide sequence ID" value="NZ_JBBMFC010000062.1"/>
</dbReference>
<accession>A0ABV1I4X1</accession>
<feature type="non-terminal residue" evidence="4">
    <location>
        <position position="64"/>
    </location>
</feature>
<dbReference type="GO" id="GO:0005524">
    <property type="term" value="F:ATP binding"/>
    <property type="evidence" value="ECO:0007669"/>
    <property type="project" value="UniProtKB-KW"/>
</dbReference>
<reference evidence="4 5" key="1">
    <citation type="submission" date="2024-03" db="EMBL/GenBank/DDBJ databases">
        <title>Human intestinal bacterial collection.</title>
        <authorList>
            <person name="Pauvert C."/>
            <person name="Hitch T.C.A."/>
            <person name="Clavel T."/>
        </authorList>
    </citation>
    <scope>NUCLEOTIDE SEQUENCE [LARGE SCALE GENOMIC DNA]</scope>
    <source>
        <strain evidence="4 5">CLA-AA-H78B</strain>
    </source>
</reference>
<dbReference type="InterPro" id="IPR003439">
    <property type="entry name" value="ABC_transporter-like_ATP-bd"/>
</dbReference>
<keyword evidence="2 4" id="KW-0067">ATP-binding</keyword>
<proteinExistence type="predicted"/>